<dbReference type="EMBL" id="GEZM01028107">
    <property type="protein sequence ID" value="JAV86461.1"/>
    <property type="molecule type" value="Transcribed_RNA"/>
</dbReference>
<proteinExistence type="predicted"/>
<feature type="transmembrane region" description="Helical" evidence="1">
    <location>
        <begin position="12"/>
        <end position="39"/>
    </location>
</feature>
<dbReference type="GO" id="GO:0019432">
    <property type="term" value="P:triglyceride biosynthetic process"/>
    <property type="evidence" value="ECO:0007669"/>
    <property type="project" value="TreeGrafter"/>
</dbReference>
<dbReference type="Pfam" id="PF06974">
    <property type="entry name" value="WS_DGAT_C"/>
    <property type="match status" value="1"/>
</dbReference>
<keyword evidence="1" id="KW-1133">Transmembrane helix</keyword>
<reference evidence="4 5" key="2">
    <citation type="journal article" date="2018" name="Elife">
        <title>Firefly genomes illuminate parallel origins of bioluminescence in beetles.</title>
        <authorList>
            <person name="Fallon T.R."/>
            <person name="Lower S.E."/>
            <person name="Chang C.H."/>
            <person name="Bessho-Uehara M."/>
            <person name="Martin G.J."/>
            <person name="Bewick A.J."/>
            <person name="Behringer M."/>
            <person name="Debat H.J."/>
            <person name="Wong I."/>
            <person name="Day J.C."/>
            <person name="Suvorov A."/>
            <person name="Silva C.J."/>
            <person name="Stanger-Hall K.F."/>
            <person name="Hall D.W."/>
            <person name="Schmitz R.J."/>
            <person name="Nelson D.R."/>
            <person name="Lewis S.M."/>
            <person name="Shigenobu S."/>
            <person name="Bybee S.M."/>
            <person name="Larracuente A.M."/>
            <person name="Oba Y."/>
            <person name="Weng J.K."/>
        </authorList>
    </citation>
    <scope>NUCLEOTIDE SEQUENCE [LARGE SCALE GENOMIC DNA]</scope>
    <source>
        <strain evidence="4">1611_PpyrPB1</strain>
        <tissue evidence="4">Whole body</tissue>
    </source>
</reference>
<reference evidence="3" key="1">
    <citation type="journal article" date="2016" name="Sci. Rep.">
        <title>Molecular characterization of firefly nuptial gifts: a multi-omics approach sheds light on postcopulatory sexual selection.</title>
        <authorList>
            <person name="Al-Wathiqui N."/>
            <person name="Fallon T.R."/>
            <person name="South A."/>
            <person name="Weng J.K."/>
            <person name="Lewis S.M."/>
        </authorList>
    </citation>
    <scope>NUCLEOTIDE SEQUENCE</scope>
</reference>
<dbReference type="InterPro" id="IPR009721">
    <property type="entry name" value="O-acyltransferase_WSD1_C"/>
</dbReference>
<dbReference type="Proteomes" id="UP000327044">
    <property type="component" value="Unassembled WGS sequence"/>
</dbReference>
<evidence type="ECO:0000313" key="5">
    <source>
        <dbReference type="Proteomes" id="UP000327044"/>
    </source>
</evidence>
<evidence type="ECO:0000259" key="2">
    <source>
        <dbReference type="Pfam" id="PF06974"/>
    </source>
</evidence>
<dbReference type="InterPro" id="IPR045034">
    <property type="entry name" value="O-acyltransferase_WSD1-like"/>
</dbReference>
<dbReference type="GO" id="GO:0008374">
    <property type="term" value="F:O-acyltransferase activity"/>
    <property type="evidence" value="ECO:0007669"/>
    <property type="project" value="InterPro"/>
</dbReference>
<feature type="domain" description="O-acyltransferase WSD1 C-terminal" evidence="2">
    <location>
        <begin position="522"/>
        <end position="655"/>
    </location>
</feature>
<dbReference type="PANTHER" id="PTHR31650:SF23">
    <property type="entry name" value="GH11223P"/>
    <property type="match status" value="1"/>
</dbReference>
<gene>
    <name evidence="4" type="ORF">PPYR_13034</name>
</gene>
<keyword evidence="5" id="KW-1185">Reference proteome</keyword>
<dbReference type="FunCoup" id="A0A1Y1ML89">
    <property type="interactions" value="11"/>
</dbReference>
<dbReference type="PANTHER" id="PTHR31650">
    <property type="entry name" value="O-ACYLTRANSFERASE (WSD1-LIKE) FAMILY PROTEIN"/>
    <property type="match status" value="1"/>
</dbReference>
<evidence type="ECO:0000256" key="1">
    <source>
        <dbReference type="SAM" id="Phobius"/>
    </source>
</evidence>
<keyword evidence="1" id="KW-0812">Transmembrane</keyword>
<sequence>MRDTNMFGTLLVFCFMILCSPFLLLNYLGLFVFNSLWLWCISIFNVKCDFLRDTTIRSLVDTPRNQGIFTVLLNIQGPAQPEAVRRHLQEVLNRRDKRGNLTFPRLRQFLVKRFGKYAWRELDFELNQNLLIAAPNYRGRPISDINIQDYITDIVLKYLPNGVSPWQMVIIPSTNVQHYILLRVHHAIINGGVNMADLLPIIQPMQYSIPTADSKLPLLNVAKKPKYVPLLKERFLEDFTNLWNEFVSSCDPLEQTELIKTSPGLFQYLGIMLITWVSICKECRKGYNAVKQDPISKMRYFNATFVKETNRRQLTFSNFLNALFETIHPINIIKGVLNWWYWLLLLLLKVPVLIYQELMTVYSCYKTEYCGYSNTITGFLYGYIPLFYNATNEICYYLGLLIQAPAIIFEQIVFEPETIQTIPPCGRKVVSWSEPVNVNFIRKIAKSTGVSETEILLATISTTIARYCAQAGVVTPCEIPVTIRNVNSNYIFLSGDHVKPQDCVSGLIGLRLPVLSSEKDETFLENLRVVKDNFAKAMDSQAVSYLLTILQTKYGTLTNFLPATLIQVLLRYLSRKYTISITEITNNYNNTTVRTTWGKEVTNVIYWRPPQANMSISLCYNQYGENITLGVMCDAQLLPYHSVLTKDFPEHIEDIAISAHLN</sequence>
<protein>
    <recommendedName>
        <fullName evidence="2">O-acyltransferase WSD1 C-terminal domain-containing protein</fullName>
    </recommendedName>
</protein>
<dbReference type="InParanoid" id="A0A1Y1ML89"/>
<dbReference type="EMBL" id="VVIM01000009">
    <property type="protein sequence ID" value="KAB0793414.1"/>
    <property type="molecule type" value="Genomic_DNA"/>
</dbReference>
<organism evidence="3">
    <name type="scientific">Photinus pyralis</name>
    <name type="common">Common eastern firefly</name>
    <name type="synonym">Lampyris pyralis</name>
    <dbReference type="NCBI Taxonomy" id="7054"/>
    <lineage>
        <taxon>Eukaryota</taxon>
        <taxon>Metazoa</taxon>
        <taxon>Ecdysozoa</taxon>
        <taxon>Arthropoda</taxon>
        <taxon>Hexapoda</taxon>
        <taxon>Insecta</taxon>
        <taxon>Pterygota</taxon>
        <taxon>Neoptera</taxon>
        <taxon>Endopterygota</taxon>
        <taxon>Coleoptera</taxon>
        <taxon>Polyphaga</taxon>
        <taxon>Elateriformia</taxon>
        <taxon>Elateroidea</taxon>
        <taxon>Lampyridae</taxon>
        <taxon>Lampyrinae</taxon>
        <taxon>Photinus</taxon>
    </lineage>
</organism>
<keyword evidence="1" id="KW-0472">Membrane</keyword>
<dbReference type="AlphaFoldDB" id="A0A1Y1ML89"/>
<evidence type="ECO:0000313" key="4">
    <source>
        <dbReference type="EMBL" id="KAB0793414.1"/>
    </source>
</evidence>
<dbReference type="GO" id="GO:0005886">
    <property type="term" value="C:plasma membrane"/>
    <property type="evidence" value="ECO:0007669"/>
    <property type="project" value="TreeGrafter"/>
</dbReference>
<evidence type="ECO:0000313" key="3">
    <source>
        <dbReference type="EMBL" id="JAV86461.1"/>
    </source>
</evidence>
<name>A0A1Y1ML89_PHOPY</name>
<reference evidence="4" key="3">
    <citation type="submission" date="2019-08" db="EMBL/GenBank/DDBJ databases">
        <authorList>
            <consortium name="Photinus pyralis genome working group"/>
            <person name="Fallon T.R."/>
            <person name="Sander Lower S.E."/>
            <person name="Weng J.-K."/>
        </authorList>
    </citation>
    <scope>NUCLEOTIDE SEQUENCE</scope>
    <source>
        <strain evidence="4">1611_PpyrPB1</strain>
        <tissue evidence="4">Whole body</tissue>
    </source>
</reference>
<dbReference type="OrthoDB" id="8196708at2759"/>
<dbReference type="SUPFAM" id="SSF52777">
    <property type="entry name" value="CoA-dependent acyltransferases"/>
    <property type="match status" value="1"/>
</dbReference>
<accession>A0A1Y1ML89</accession>